<evidence type="ECO:0000256" key="3">
    <source>
        <dbReference type="ARBA" id="ARBA00012438"/>
    </source>
</evidence>
<feature type="transmembrane region" description="Helical" evidence="11">
    <location>
        <begin position="24"/>
        <end position="47"/>
    </location>
</feature>
<evidence type="ECO:0000313" key="14">
    <source>
        <dbReference type="EMBL" id="GAA2425355.1"/>
    </source>
</evidence>
<dbReference type="SMART" id="SM00387">
    <property type="entry name" value="HATPase_c"/>
    <property type="match status" value="1"/>
</dbReference>
<dbReference type="CDD" id="cd00075">
    <property type="entry name" value="HATPase"/>
    <property type="match status" value="1"/>
</dbReference>
<dbReference type="Gene3D" id="1.10.287.130">
    <property type="match status" value="1"/>
</dbReference>
<reference evidence="15" key="1">
    <citation type="journal article" date="2019" name="Int. J. Syst. Evol. Microbiol.">
        <title>The Global Catalogue of Microorganisms (GCM) 10K type strain sequencing project: providing services to taxonomists for standard genome sequencing and annotation.</title>
        <authorList>
            <consortium name="The Broad Institute Genomics Platform"/>
            <consortium name="The Broad Institute Genome Sequencing Center for Infectious Disease"/>
            <person name="Wu L."/>
            <person name="Ma J."/>
        </authorList>
    </citation>
    <scope>NUCLEOTIDE SEQUENCE [LARGE SCALE GENOMIC DNA]</scope>
    <source>
        <strain evidence="15">JCM 3325</strain>
    </source>
</reference>
<dbReference type="EC" id="2.7.13.3" evidence="3"/>
<keyword evidence="7 14" id="KW-0418">Kinase</keyword>
<organism evidence="14 15">
    <name type="scientific">Actinomadura vinacea</name>
    <dbReference type="NCBI Taxonomy" id="115336"/>
    <lineage>
        <taxon>Bacteria</taxon>
        <taxon>Bacillati</taxon>
        <taxon>Actinomycetota</taxon>
        <taxon>Actinomycetes</taxon>
        <taxon>Streptosporangiales</taxon>
        <taxon>Thermomonosporaceae</taxon>
        <taxon>Actinomadura</taxon>
    </lineage>
</organism>
<sequence length="495" mass="52076">MKAPHRARAVRAVRSGLAGLRVRLAAAFLAVALLAAVLVSGISYILVRRSILERTQEALLTEVEGTLSRMVPANLPAGSGLAYEIERALKPSPERKVLVLEMPGEGFPDFVGFADWAPEALVDREFAARTEHSLVFQRVVRGGTAYLLVGARVKVGEGRSVAAFVSLSLRREQADLRSFTSAVLVADAVALAFALALALLAAGGVLRPVRRLGRAARALGDGRLETRVEVRGGDELADLARTFNGTAEALERTVGELRAMEASARRFAADVSHELRTPLTAMVALTDVLAEEAAVSDDGRTAVRLVVGEILGLRELVEHLIEISRFDSGTASLVLDEVVLADAVAATLAARGWRGAEVEVDAPPGLSARLDPRRFDVVMANLVGNALGHGRPPVHVRARAAARSGCPGVEISVADQGPGIPEELLDLVFDRFVKADSARSRSAGSGLGLSIARANAALHGGVIEAANAPEGGAVFTLWMPLADEPEEGEGEAGGR</sequence>
<comment type="catalytic activity">
    <reaction evidence="1">
        <text>ATP + protein L-histidine = ADP + protein N-phospho-L-histidine.</text>
        <dbReference type="EC" id="2.7.13.3"/>
    </reaction>
</comment>
<name>A0ABP5WDW4_9ACTN</name>
<dbReference type="Pfam" id="PF02518">
    <property type="entry name" value="HATPase_c"/>
    <property type="match status" value="1"/>
</dbReference>
<keyword evidence="15" id="KW-1185">Reference proteome</keyword>
<dbReference type="PANTHER" id="PTHR45436:SF5">
    <property type="entry name" value="SENSOR HISTIDINE KINASE TRCS"/>
    <property type="match status" value="1"/>
</dbReference>
<keyword evidence="10 11" id="KW-0472">Membrane</keyword>
<dbReference type="GO" id="GO:0016301">
    <property type="term" value="F:kinase activity"/>
    <property type="evidence" value="ECO:0007669"/>
    <property type="project" value="UniProtKB-KW"/>
</dbReference>
<dbReference type="InterPro" id="IPR050428">
    <property type="entry name" value="TCS_sensor_his_kinase"/>
</dbReference>
<dbReference type="PROSITE" id="PS50109">
    <property type="entry name" value="HIS_KIN"/>
    <property type="match status" value="1"/>
</dbReference>
<keyword evidence="4" id="KW-0597">Phosphoprotein</keyword>
<feature type="transmembrane region" description="Helical" evidence="11">
    <location>
        <begin position="179"/>
        <end position="206"/>
    </location>
</feature>
<dbReference type="InterPro" id="IPR005467">
    <property type="entry name" value="His_kinase_dom"/>
</dbReference>
<accession>A0ABP5WDW4</accession>
<protein>
    <recommendedName>
        <fullName evidence="3">histidine kinase</fullName>
        <ecNumber evidence="3">2.7.13.3</ecNumber>
    </recommendedName>
</protein>
<evidence type="ECO:0000256" key="9">
    <source>
        <dbReference type="ARBA" id="ARBA00023012"/>
    </source>
</evidence>
<evidence type="ECO:0000256" key="11">
    <source>
        <dbReference type="SAM" id="Phobius"/>
    </source>
</evidence>
<dbReference type="PROSITE" id="PS50885">
    <property type="entry name" value="HAMP"/>
    <property type="match status" value="1"/>
</dbReference>
<keyword evidence="9" id="KW-0902">Two-component regulatory system</keyword>
<dbReference type="Gene3D" id="3.30.565.10">
    <property type="entry name" value="Histidine kinase-like ATPase, C-terminal domain"/>
    <property type="match status" value="1"/>
</dbReference>
<proteinExistence type="predicted"/>
<evidence type="ECO:0000256" key="6">
    <source>
        <dbReference type="ARBA" id="ARBA00022692"/>
    </source>
</evidence>
<keyword evidence="6 11" id="KW-0812">Transmembrane</keyword>
<dbReference type="InterPro" id="IPR003661">
    <property type="entry name" value="HisK_dim/P_dom"/>
</dbReference>
<dbReference type="InterPro" id="IPR004358">
    <property type="entry name" value="Sig_transdc_His_kin-like_C"/>
</dbReference>
<dbReference type="SMART" id="SM00304">
    <property type="entry name" value="HAMP"/>
    <property type="match status" value="1"/>
</dbReference>
<dbReference type="Pfam" id="PF00512">
    <property type="entry name" value="HisKA"/>
    <property type="match status" value="1"/>
</dbReference>
<evidence type="ECO:0000256" key="5">
    <source>
        <dbReference type="ARBA" id="ARBA00022679"/>
    </source>
</evidence>
<dbReference type="PRINTS" id="PR00344">
    <property type="entry name" value="BCTRLSENSOR"/>
</dbReference>
<evidence type="ECO:0000313" key="15">
    <source>
        <dbReference type="Proteomes" id="UP001501231"/>
    </source>
</evidence>
<evidence type="ECO:0000256" key="8">
    <source>
        <dbReference type="ARBA" id="ARBA00022989"/>
    </source>
</evidence>
<dbReference type="InterPro" id="IPR003660">
    <property type="entry name" value="HAMP_dom"/>
</dbReference>
<dbReference type="SUPFAM" id="SSF47384">
    <property type="entry name" value="Homodimeric domain of signal transducing histidine kinase"/>
    <property type="match status" value="1"/>
</dbReference>
<dbReference type="SUPFAM" id="SSF158472">
    <property type="entry name" value="HAMP domain-like"/>
    <property type="match status" value="1"/>
</dbReference>
<dbReference type="EMBL" id="BAAARW010000015">
    <property type="protein sequence ID" value="GAA2425355.1"/>
    <property type="molecule type" value="Genomic_DNA"/>
</dbReference>
<dbReference type="RefSeq" id="WP_344590933.1">
    <property type="nucleotide sequence ID" value="NZ_BAAARW010000015.1"/>
</dbReference>
<evidence type="ECO:0000256" key="4">
    <source>
        <dbReference type="ARBA" id="ARBA00022553"/>
    </source>
</evidence>
<evidence type="ECO:0000256" key="1">
    <source>
        <dbReference type="ARBA" id="ARBA00000085"/>
    </source>
</evidence>
<evidence type="ECO:0000256" key="10">
    <source>
        <dbReference type="ARBA" id="ARBA00023136"/>
    </source>
</evidence>
<comment type="caution">
    <text evidence="14">The sequence shown here is derived from an EMBL/GenBank/DDBJ whole genome shotgun (WGS) entry which is preliminary data.</text>
</comment>
<keyword evidence="8 11" id="KW-1133">Transmembrane helix</keyword>
<evidence type="ECO:0000256" key="7">
    <source>
        <dbReference type="ARBA" id="ARBA00022777"/>
    </source>
</evidence>
<dbReference type="Gene3D" id="6.10.340.10">
    <property type="match status" value="1"/>
</dbReference>
<evidence type="ECO:0000256" key="2">
    <source>
        <dbReference type="ARBA" id="ARBA00004236"/>
    </source>
</evidence>
<dbReference type="InterPro" id="IPR003594">
    <property type="entry name" value="HATPase_dom"/>
</dbReference>
<dbReference type="CDD" id="cd06225">
    <property type="entry name" value="HAMP"/>
    <property type="match status" value="1"/>
</dbReference>
<dbReference type="PANTHER" id="PTHR45436">
    <property type="entry name" value="SENSOR HISTIDINE KINASE YKOH"/>
    <property type="match status" value="1"/>
</dbReference>
<keyword evidence="5" id="KW-0808">Transferase</keyword>
<dbReference type="Pfam" id="PF00672">
    <property type="entry name" value="HAMP"/>
    <property type="match status" value="1"/>
</dbReference>
<dbReference type="SUPFAM" id="SSF55874">
    <property type="entry name" value="ATPase domain of HSP90 chaperone/DNA topoisomerase II/histidine kinase"/>
    <property type="match status" value="1"/>
</dbReference>
<feature type="domain" description="HAMP" evidence="13">
    <location>
        <begin position="203"/>
        <end position="255"/>
    </location>
</feature>
<evidence type="ECO:0000259" key="13">
    <source>
        <dbReference type="PROSITE" id="PS50885"/>
    </source>
</evidence>
<comment type="subcellular location">
    <subcellularLocation>
        <location evidence="2">Cell membrane</location>
    </subcellularLocation>
</comment>
<evidence type="ECO:0000259" key="12">
    <source>
        <dbReference type="PROSITE" id="PS50109"/>
    </source>
</evidence>
<dbReference type="SMART" id="SM00388">
    <property type="entry name" value="HisKA"/>
    <property type="match status" value="1"/>
</dbReference>
<gene>
    <name evidence="14" type="primary">afsQ2</name>
    <name evidence="14" type="ORF">GCM10010191_42060</name>
</gene>
<dbReference type="CDD" id="cd00082">
    <property type="entry name" value="HisKA"/>
    <property type="match status" value="1"/>
</dbReference>
<feature type="domain" description="Histidine kinase" evidence="12">
    <location>
        <begin position="270"/>
        <end position="483"/>
    </location>
</feature>
<dbReference type="InterPro" id="IPR036890">
    <property type="entry name" value="HATPase_C_sf"/>
</dbReference>
<dbReference type="Proteomes" id="UP001501231">
    <property type="component" value="Unassembled WGS sequence"/>
</dbReference>
<dbReference type="InterPro" id="IPR036097">
    <property type="entry name" value="HisK_dim/P_sf"/>
</dbReference>